<evidence type="ECO:0000313" key="1">
    <source>
        <dbReference type="EMBL" id="MBF4433258.1"/>
    </source>
</evidence>
<name>A0AAW4BEL8_VIBAN</name>
<gene>
    <name evidence="1" type="ORF">ERJ77_01860</name>
</gene>
<proteinExistence type="predicted"/>
<dbReference type="Proteomes" id="UP000786185">
    <property type="component" value="Unassembled WGS sequence"/>
</dbReference>
<dbReference type="AlphaFoldDB" id="A0AAW4BEL8"/>
<sequence>MATYNEEQAKEMEMFGFRMINVSAFGDDELTFAIGSFDNDMESSPMRPMLDRHNKPMEGYQSSRTESNSINHTFDMEKGLSSVEMVTEDDIVGIVESGALGRDEILNINKRIQSCESMDDVRALRKEMLSDHCDKCKEKTKKWPEWKRKMAGIFLKVE</sequence>
<evidence type="ECO:0000313" key="2">
    <source>
        <dbReference type="Proteomes" id="UP000786185"/>
    </source>
</evidence>
<reference evidence="1" key="1">
    <citation type="journal article" date="2021" name="PeerJ">
        <title>Analysis of 44 Vibrio anguillarum genomes reveals high genetic diversity.</title>
        <authorList>
            <person name="Hansen M.J."/>
            <person name="Dalsgaard I."/>
        </authorList>
    </citation>
    <scope>NUCLEOTIDE SEQUENCE</scope>
    <source>
        <strain evidence="1">850617-1/1</strain>
    </source>
</reference>
<comment type="caution">
    <text evidence="1">The sequence shown here is derived from an EMBL/GenBank/DDBJ whole genome shotgun (WGS) entry which is preliminary data.</text>
</comment>
<protein>
    <submittedName>
        <fullName evidence="1">Uncharacterized protein</fullName>
    </submittedName>
</protein>
<organism evidence="1 2">
    <name type="scientific">Vibrio anguillarum</name>
    <name type="common">Listonella anguillarum</name>
    <dbReference type="NCBI Taxonomy" id="55601"/>
    <lineage>
        <taxon>Bacteria</taxon>
        <taxon>Pseudomonadati</taxon>
        <taxon>Pseudomonadota</taxon>
        <taxon>Gammaproteobacteria</taxon>
        <taxon>Vibrionales</taxon>
        <taxon>Vibrionaceae</taxon>
        <taxon>Vibrio</taxon>
    </lineage>
</organism>
<dbReference type="EMBL" id="SCLC01000001">
    <property type="protein sequence ID" value="MBF4433258.1"/>
    <property type="molecule type" value="Genomic_DNA"/>
</dbReference>
<accession>A0AAW4BEL8</accession>